<dbReference type="InterPro" id="IPR021109">
    <property type="entry name" value="Peptidase_aspartic_dom_sf"/>
</dbReference>
<reference evidence="1" key="1">
    <citation type="submission" date="2020-08" db="EMBL/GenBank/DDBJ databases">
        <title>Multicomponent nature underlies the extraordinary mechanical properties of spider dragline silk.</title>
        <authorList>
            <person name="Kono N."/>
            <person name="Nakamura H."/>
            <person name="Mori M."/>
            <person name="Yoshida Y."/>
            <person name="Ohtoshi R."/>
            <person name="Malay A.D."/>
            <person name="Moran D.A.P."/>
            <person name="Tomita M."/>
            <person name="Numata K."/>
            <person name="Arakawa K."/>
        </authorList>
    </citation>
    <scope>NUCLEOTIDE SEQUENCE</scope>
</reference>
<evidence type="ECO:0000313" key="2">
    <source>
        <dbReference type="Proteomes" id="UP000887159"/>
    </source>
</evidence>
<dbReference type="Proteomes" id="UP000887159">
    <property type="component" value="Unassembled WGS sequence"/>
</dbReference>
<dbReference type="Gene3D" id="2.40.70.10">
    <property type="entry name" value="Acid Proteases"/>
    <property type="match status" value="1"/>
</dbReference>
<proteinExistence type="predicted"/>
<keyword evidence="2" id="KW-1185">Reference proteome</keyword>
<name>A0A8X7BF02_TRICX</name>
<protein>
    <submittedName>
        <fullName evidence="1">Uncharacterized protein</fullName>
    </submittedName>
</protein>
<gene>
    <name evidence="1" type="primary">NCL1_62324</name>
    <name evidence="1" type="ORF">TNCV_4395231</name>
</gene>
<sequence>MGHWRGEVIYFGGDMAKIFFYKHVRKSRAPVITAQGAKCQNIGIVELNVRIREFEKPWLFDVLPDLEYPCILGVDFISGSKIILNFDQKSLAIPDSQIDTVVKTIEEGGK</sequence>
<evidence type="ECO:0000313" key="1">
    <source>
        <dbReference type="EMBL" id="GFY28189.1"/>
    </source>
</evidence>
<organism evidence="1 2">
    <name type="scientific">Trichonephila clavipes</name>
    <name type="common">Golden silk orbweaver</name>
    <name type="synonym">Nephila clavipes</name>
    <dbReference type="NCBI Taxonomy" id="2585209"/>
    <lineage>
        <taxon>Eukaryota</taxon>
        <taxon>Metazoa</taxon>
        <taxon>Ecdysozoa</taxon>
        <taxon>Arthropoda</taxon>
        <taxon>Chelicerata</taxon>
        <taxon>Arachnida</taxon>
        <taxon>Araneae</taxon>
        <taxon>Araneomorphae</taxon>
        <taxon>Entelegynae</taxon>
        <taxon>Araneoidea</taxon>
        <taxon>Nephilidae</taxon>
        <taxon>Trichonephila</taxon>
    </lineage>
</organism>
<accession>A0A8X7BF02</accession>
<comment type="caution">
    <text evidence="1">The sequence shown here is derived from an EMBL/GenBank/DDBJ whole genome shotgun (WGS) entry which is preliminary data.</text>
</comment>
<dbReference type="AlphaFoldDB" id="A0A8X7BF02"/>
<dbReference type="EMBL" id="BMAU01021383">
    <property type="protein sequence ID" value="GFY28189.1"/>
    <property type="molecule type" value="Genomic_DNA"/>
</dbReference>